<dbReference type="STRING" id="1873176.BFN67_05325"/>
<dbReference type="Proteomes" id="UP000191905">
    <property type="component" value="Unassembled WGS sequence"/>
</dbReference>
<evidence type="ECO:0000313" key="2">
    <source>
        <dbReference type="EMBL" id="OQM74271.1"/>
    </source>
</evidence>
<feature type="coiled-coil region" evidence="1">
    <location>
        <begin position="80"/>
        <end position="107"/>
    </location>
</feature>
<dbReference type="AlphaFoldDB" id="A0A1V8RM39"/>
<dbReference type="OrthoDB" id="8115673at2"/>
<gene>
    <name evidence="2" type="ORF">BFN67_05325</name>
</gene>
<evidence type="ECO:0000313" key="3">
    <source>
        <dbReference type="Proteomes" id="UP000191905"/>
    </source>
</evidence>
<reference evidence="2 3" key="1">
    <citation type="journal article" date="2016" name="Int. J. Syst. Evol. Microbiol.">
        <title>Pseudaminobacter manganicus sp. nov., isolated from sludge of a manganese mine.</title>
        <authorList>
            <person name="Li J."/>
            <person name="Huang J."/>
            <person name="Liao S."/>
            <person name="Wang G."/>
        </authorList>
    </citation>
    <scope>NUCLEOTIDE SEQUENCE [LARGE SCALE GENOMIC DNA]</scope>
    <source>
        <strain evidence="2 3">JH-7</strain>
    </source>
</reference>
<name>A0A1V8RM39_9HYPH</name>
<dbReference type="EMBL" id="MDET01000034">
    <property type="protein sequence ID" value="OQM74271.1"/>
    <property type="molecule type" value="Genomic_DNA"/>
</dbReference>
<protein>
    <submittedName>
        <fullName evidence="2">Uncharacterized protein</fullName>
    </submittedName>
</protein>
<dbReference type="RefSeq" id="WP_080920884.1">
    <property type="nucleotide sequence ID" value="NZ_MDET01000034.1"/>
</dbReference>
<organism evidence="2 3">
    <name type="scientific">Manganibacter manganicus</name>
    <dbReference type="NCBI Taxonomy" id="1873176"/>
    <lineage>
        <taxon>Bacteria</taxon>
        <taxon>Pseudomonadati</taxon>
        <taxon>Pseudomonadota</taxon>
        <taxon>Alphaproteobacteria</taxon>
        <taxon>Hyphomicrobiales</taxon>
        <taxon>Phyllobacteriaceae</taxon>
        <taxon>Manganibacter</taxon>
    </lineage>
</organism>
<keyword evidence="3" id="KW-1185">Reference proteome</keyword>
<sequence>MALFKFMTDEAFRVRSPERDRKTDSARQAKLRSFLAEFRTDIAREHDGLRARHERVTTQAAFSQQALENGPADATMSASVDDLTASMMRYADRLKALEEQIAFVTAMCERADRFPLENVEVEDPAEFAGERRINSRS</sequence>
<keyword evidence="1" id="KW-0175">Coiled coil</keyword>
<comment type="caution">
    <text evidence="2">The sequence shown here is derived from an EMBL/GenBank/DDBJ whole genome shotgun (WGS) entry which is preliminary data.</text>
</comment>
<evidence type="ECO:0000256" key="1">
    <source>
        <dbReference type="SAM" id="Coils"/>
    </source>
</evidence>
<accession>A0A1V8RM39</accession>
<proteinExistence type="predicted"/>